<dbReference type="PANTHER" id="PTHR30250:SF28">
    <property type="entry name" value="POLYSACCHARIDE BIOSYNTHESIS PROTEIN"/>
    <property type="match status" value="1"/>
</dbReference>
<feature type="transmembrane region" description="Helical" evidence="6">
    <location>
        <begin position="20"/>
        <end position="42"/>
    </location>
</feature>
<dbReference type="PANTHER" id="PTHR30250">
    <property type="entry name" value="PST FAMILY PREDICTED COLANIC ACID TRANSPORTER"/>
    <property type="match status" value="1"/>
</dbReference>
<accession>A6UTE2</accession>
<dbReference type="HOGENOM" id="CLU_648322_0_0_2"/>
<evidence type="ECO:0000256" key="2">
    <source>
        <dbReference type="ARBA" id="ARBA00022475"/>
    </source>
</evidence>
<dbReference type="RefSeq" id="WP_011972896.1">
    <property type="nucleotide sequence ID" value="NC_009635.1"/>
</dbReference>
<dbReference type="CDD" id="cd13128">
    <property type="entry name" value="MATE_Wzx_like"/>
    <property type="match status" value="1"/>
</dbReference>
<feature type="transmembrane region" description="Helical" evidence="6">
    <location>
        <begin position="371"/>
        <end position="389"/>
    </location>
</feature>
<dbReference type="EMBL" id="CP000743">
    <property type="protein sequence ID" value="ABR55764.1"/>
    <property type="molecule type" value="Genomic_DNA"/>
</dbReference>
<dbReference type="GO" id="GO:0005886">
    <property type="term" value="C:plasma membrane"/>
    <property type="evidence" value="ECO:0007669"/>
    <property type="project" value="UniProtKB-SubCell"/>
</dbReference>
<dbReference type="AlphaFoldDB" id="A6UTE2"/>
<feature type="transmembrane region" description="Helical" evidence="6">
    <location>
        <begin position="93"/>
        <end position="112"/>
    </location>
</feature>
<dbReference type="InterPro" id="IPR002797">
    <property type="entry name" value="Polysacc_synth"/>
</dbReference>
<sequence length="433" mass="47953">MSFNLKNLKKDGLLKDSIFMIFSNIYSKGMGYLFYFLTALILGTEGFGTLRGLLPLMDIITIFFCSGIPPSIAKHLSENENSNNEWIISILKIMILFSILGAPIIILLKYILGGGYSTIDISIYIAVVLAVICSSFISWNRGVLQGSLKIKELSLTWIIENTSKIIFLIIFALLFGVMGAFLSISFAYLIGGIFGYYLLLKYIKIDNINIKNINLFKWDNKHNKKVKQVLYYAIPIALGTASYRLLNDIDSIAIMSLLGAYDNGIYGYASLLSRAVFLFASAISIPLIPRIAKTKDINYLKKGLLLNFFIVIPVLAVVFIFAGELLKLFFGIVNNDAVNCLKILSISAGFMSSYTVCSSSLQGLGRAKIPLYILIVGILLNIILNYTLIPKIGIIGGAYATLISSMSIFLIILAYIYYGVFGSSQKKKILNLK</sequence>
<feature type="transmembrane region" description="Helical" evidence="6">
    <location>
        <begin position="304"/>
        <end position="323"/>
    </location>
</feature>
<dbReference type="STRING" id="419665.Maeo_0172"/>
<dbReference type="InterPro" id="IPR050833">
    <property type="entry name" value="Poly_Biosynth_Transport"/>
</dbReference>
<dbReference type="KEGG" id="mae:Maeo_0172"/>
<keyword evidence="8" id="KW-1185">Reference proteome</keyword>
<gene>
    <name evidence="7" type="ordered locus">Maeo_0172</name>
</gene>
<dbReference type="Pfam" id="PF01943">
    <property type="entry name" value="Polysacc_synt"/>
    <property type="match status" value="1"/>
</dbReference>
<keyword evidence="4 6" id="KW-1133">Transmembrane helix</keyword>
<feature type="transmembrane region" description="Helical" evidence="6">
    <location>
        <begin position="54"/>
        <end position="73"/>
    </location>
</feature>
<dbReference type="OrthoDB" id="19148at2157"/>
<dbReference type="eggNOG" id="arCOG02209">
    <property type="taxonomic scope" value="Archaea"/>
</dbReference>
<dbReference type="Proteomes" id="UP000001106">
    <property type="component" value="Chromosome"/>
</dbReference>
<feature type="transmembrane region" description="Helical" evidence="6">
    <location>
        <begin position="121"/>
        <end position="139"/>
    </location>
</feature>
<feature type="transmembrane region" description="Helical" evidence="6">
    <location>
        <begin position="395"/>
        <end position="418"/>
    </location>
</feature>
<feature type="transmembrane region" description="Helical" evidence="6">
    <location>
        <begin position="343"/>
        <end position="364"/>
    </location>
</feature>
<protein>
    <submittedName>
        <fullName evidence="7">Polysaccharide biosynthesis protein</fullName>
    </submittedName>
</protein>
<evidence type="ECO:0000256" key="4">
    <source>
        <dbReference type="ARBA" id="ARBA00022989"/>
    </source>
</evidence>
<keyword evidence="5 6" id="KW-0472">Membrane</keyword>
<evidence type="ECO:0000256" key="5">
    <source>
        <dbReference type="ARBA" id="ARBA00023136"/>
    </source>
</evidence>
<feature type="transmembrane region" description="Helical" evidence="6">
    <location>
        <begin position="229"/>
        <end position="246"/>
    </location>
</feature>
<evidence type="ECO:0000313" key="8">
    <source>
        <dbReference type="Proteomes" id="UP000001106"/>
    </source>
</evidence>
<comment type="subcellular location">
    <subcellularLocation>
        <location evidence="1">Cell membrane</location>
        <topology evidence="1">Multi-pass membrane protein</topology>
    </subcellularLocation>
</comment>
<feature type="transmembrane region" description="Helical" evidence="6">
    <location>
        <begin position="266"/>
        <end position="292"/>
    </location>
</feature>
<feature type="transmembrane region" description="Helical" evidence="6">
    <location>
        <begin position="165"/>
        <end position="198"/>
    </location>
</feature>
<evidence type="ECO:0000256" key="3">
    <source>
        <dbReference type="ARBA" id="ARBA00022692"/>
    </source>
</evidence>
<organism evidence="7 8">
    <name type="scientific">Methanococcus aeolicus (strain ATCC BAA-1280 / DSM 17508 / OCM 812 / Nankai-3)</name>
    <dbReference type="NCBI Taxonomy" id="419665"/>
    <lineage>
        <taxon>Archaea</taxon>
        <taxon>Methanobacteriati</taxon>
        <taxon>Methanobacteriota</taxon>
        <taxon>Methanomada group</taxon>
        <taxon>Methanococci</taxon>
        <taxon>Methanococcales</taxon>
        <taxon>Methanococcaceae</taxon>
        <taxon>Methanococcus</taxon>
    </lineage>
</organism>
<evidence type="ECO:0000256" key="6">
    <source>
        <dbReference type="SAM" id="Phobius"/>
    </source>
</evidence>
<proteinExistence type="predicted"/>
<reference evidence="7" key="1">
    <citation type="submission" date="2007-06" db="EMBL/GenBank/DDBJ databases">
        <title>Complete sequence of Methanococcus aeolicus Nankai-3.</title>
        <authorList>
            <consortium name="US DOE Joint Genome Institute"/>
            <person name="Copeland A."/>
            <person name="Lucas S."/>
            <person name="Lapidus A."/>
            <person name="Barry K."/>
            <person name="Glavina del Rio T."/>
            <person name="Dalin E."/>
            <person name="Tice H."/>
            <person name="Pitluck S."/>
            <person name="Chain P."/>
            <person name="Malfatti S."/>
            <person name="Shin M."/>
            <person name="Vergez L."/>
            <person name="Schmutz J."/>
            <person name="Larimer F."/>
            <person name="Land M."/>
            <person name="Hauser L."/>
            <person name="Kyrpides N."/>
            <person name="Lykidis A."/>
            <person name="Sieprawska-Lupa M."/>
            <person name="Whitman W.B."/>
            <person name="Richardson P."/>
        </authorList>
    </citation>
    <scope>NUCLEOTIDE SEQUENCE [LARGE SCALE GENOMIC DNA]</scope>
    <source>
        <strain evidence="7">Nankai-3</strain>
    </source>
</reference>
<keyword evidence="3 6" id="KW-0812">Transmembrane</keyword>
<name>A6UTE2_META3</name>
<keyword evidence="2" id="KW-1003">Cell membrane</keyword>
<evidence type="ECO:0000313" key="7">
    <source>
        <dbReference type="EMBL" id="ABR55764.1"/>
    </source>
</evidence>
<evidence type="ECO:0000256" key="1">
    <source>
        <dbReference type="ARBA" id="ARBA00004651"/>
    </source>
</evidence>
<dbReference type="GeneID" id="5327309"/>